<feature type="coiled-coil region" evidence="5">
    <location>
        <begin position="438"/>
        <end position="507"/>
    </location>
</feature>
<evidence type="ECO:0000256" key="5">
    <source>
        <dbReference type="SAM" id="Coils"/>
    </source>
</evidence>
<sequence>MAYLELNVEQVNKAAELLAYDAQDIDPLASVVDPRLDIHSSKSAAAGSATYFLAESEQSRRSSVASSVGKAQALPGPPAGTANPATNGTEPPPAAPPDDPVYPNISPRVAEYVTTENPTLCTQVAECIEKHSLVHSPRRAQAAPASSVAPRSPLKCMAQAADALAVQQSTIGVPLKPPVPTKAVYQELVEYPPESIVASVDERTSWLRTILSTPAATGNHVQSSQNGPSKPNPLVRNQCTITRRELPSVHNWRRPSEDPGFDADNFDSASMCSETESNLSWVSDVDDEIRMLKSMMVPRASQFAAITAREKMVTATQTDPLSSTGSVVAHVGVETDETDLLAILKEKAHLEGELDTLQGELGRLVQAKSELKTRAAAAEARCQKLAEEKDAAVQREASLQQELQSLKMESVRYGRVVGDYDSLIHSKESETGFLHDEAAVLSNENRELKVAVEELKVDLESRCGAIEGLKKKIAEMHVESQSAVRARAQLEAENASIRNQLQVIEKSKDWFRDQLHESQQGRNQLHKEHVATQAEKIALESTAEMLRAENARLAQELLEARQRSVRDKESLMKRLEDIEADLLEREATLTREAAAAAAAQPQQPASDAGDLSGKFRVAELEEQLRSAESSLSERLAALSALERERTELVTEVQRLRLRLSDSELGRRNQDELLREGVQKVRRLQTELAASEERVTELRNQKAALEVGLAAANEDKRIVGESLGTLTENLARLEGNFKLIRTEQVAKTAQIDQLQREKASLAERLSEAEGALSLARKELASRSNAQSQAQAMEVSQLRKQCSDLQNVVRVLEVDLKKSAAEAREVAARHDADKEKLRQSEERLEHAEAELETLAQRNAVLENQLRESAQRLVREEARRAANLQEQAQLHDLSTWETRVRELEQTLTTREMATREQERMHKSNIRLLTRKLREKMKELKLAQVQLANAESQQQDDELRRQSQKLVSRQVQTLNEPEKVSAEAQTDATAKTQEEQTELAEKNQELLLKLEREQGRLAGSLKAQEELRACVEQLERQLSEQGGRMAELQCQMEQVQGRADQAQALHQSSVADLQRELEKERTLSKELRQRIFEEKRRGGQLQRQLSSLKQGLSEASQSADAGRLKAQAQVEWAQSLEAQLREAQGRLEALRADLAASQAARQELEAKLRNAQERDPALEQQMKLLSWNVKEKSQEVAALQERLRVAETAHQAEVVGLRRQLEEAQQQHSDLSAELMSVRKEKFTLQARLQELRNVLRSRMEQCKELQRQLTELAETTEFDLPNVVPDYDDSYITELLQQCSSQPTTRPLGSLQVCLDSLKQDLNTLHSQIRQNVELPKKELVT</sequence>
<evidence type="ECO:0000256" key="6">
    <source>
        <dbReference type="SAM" id="MobiDB-lite"/>
    </source>
</evidence>
<evidence type="ECO:0000256" key="4">
    <source>
        <dbReference type="ARBA" id="ARBA00023054"/>
    </source>
</evidence>
<feature type="coiled-coil region" evidence="5">
    <location>
        <begin position="536"/>
        <end position="592"/>
    </location>
</feature>
<evidence type="ECO:0000256" key="2">
    <source>
        <dbReference type="ARBA" id="ARBA00022490"/>
    </source>
</evidence>
<keyword evidence="4 5" id="KW-0175">Coiled coil</keyword>
<evidence type="ECO:0000256" key="1">
    <source>
        <dbReference type="ARBA" id="ARBA00004496"/>
    </source>
</evidence>
<dbReference type="PANTHER" id="PTHR18902">
    <property type="entry name" value="NUCLEAR MITOTIC APPARATUS PROTEIN 1-RELATED"/>
    <property type="match status" value="1"/>
</dbReference>
<reference evidence="7" key="1">
    <citation type="journal article" date="2017" name="Ticks Tick Borne Dis.">
        <title>An insight into the sialome of Hyalomma excavatum.</title>
        <authorList>
            <person name="Ribeiro J.M."/>
            <person name="Slovak M."/>
            <person name="Francischetti I.M."/>
        </authorList>
    </citation>
    <scope>NUCLEOTIDE SEQUENCE</scope>
    <source>
        <strain evidence="7">Samish</strain>
        <tissue evidence="7">Salivary glands</tissue>
    </source>
</reference>
<feature type="region of interest" description="Disordered" evidence="6">
    <location>
        <begin position="945"/>
        <end position="995"/>
    </location>
</feature>
<feature type="compositionally biased region" description="Pro residues" evidence="6">
    <location>
        <begin position="90"/>
        <end position="100"/>
    </location>
</feature>
<evidence type="ECO:0000313" key="7">
    <source>
        <dbReference type="EMBL" id="JAP66779.1"/>
    </source>
</evidence>
<comment type="subcellular location">
    <subcellularLocation>
        <location evidence="1">Cytoplasm</location>
    </subcellularLocation>
</comment>
<feature type="coiled-coil region" evidence="5">
    <location>
        <begin position="1129"/>
        <end position="1272"/>
    </location>
</feature>
<feature type="coiled-coil region" evidence="5">
    <location>
        <begin position="340"/>
        <end position="409"/>
    </location>
</feature>
<organism evidence="7">
    <name type="scientific">Hyalomma excavatum</name>
    <dbReference type="NCBI Taxonomy" id="257692"/>
    <lineage>
        <taxon>Eukaryota</taxon>
        <taxon>Metazoa</taxon>
        <taxon>Ecdysozoa</taxon>
        <taxon>Arthropoda</taxon>
        <taxon>Chelicerata</taxon>
        <taxon>Arachnida</taxon>
        <taxon>Acari</taxon>
        <taxon>Parasitiformes</taxon>
        <taxon>Ixodida</taxon>
        <taxon>Ixodoidea</taxon>
        <taxon>Ixodidae</taxon>
        <taxon>Hyalomminae</taxon>
        <taxon>Hyalomma</taxon>
    </lineage>
</organism>
<keyword evidence="3" id="KW-0597">Phosphoprotein</keyword>
<feature type="compositionally biased region" description="Polar residues" evidence="6">
    <location>
        <begin position="960"/>
        <end position="971"/>
    </location>
</feature>
<feature type="coiled-coil region" evidence="5">
    <location>
        <begin position="617"/>
        <end position="714"/>
    </location>
</feature>
<dbReference type="GO" id="GO:0005737">
    <property type="term" value="C:cytoplasm"/>
    <property type="evidence" value="ECO:0007669"/>
    <property type="project" value="UniProtKB-SubCell"/>
</dbReference>
<dbReference type="EMBL" id="GEFH01001802">
    <property type="protein sequence ID" value="JAP66779.1"/>
    <property type="molecule type" value="mRNA"/>
</dbReference>
<feature type="region of interest" description="Disordered" evidence="6">
    <location>
        <begin position="63"/>
        <end position="105"/>
    </location>
</feature>
<evidence type="ECO:0000256" key="3">
    <source>
        <dbReference type="ARBA" id="ARBA00022553"/>
    </source>
</evidence>
<accession>A0A131XI46</accession>
<dbReference type="PANTHER" id="PTHR18902:SF31">
    <property type="entry name" value="PERICENTRIN_AKAP-450 CENTROSOMAL TARGETING DOMAIN-CONTAINING PROTEIN"/>
    <property type="match status" value="1"/>
</dbReference>
<proteinExistence type="evidence at transcript level"/>
<name>A0A131XI46_9ACAR</name>
<feature type="compositionally biased region" description="Low complexity" evidence="6">
    <location>
        <begin position="79"/>
        <end position="89"/>
    </location>
</feature>
<dbReference type="InterPro" id="IPR051841">
    <property type="entry name" value="MT-Golgi_org_protein"/>
</dbReference>
<protein>
    <submittedName>
        <fullName evidence="7">Putative golgi autoantigen golgin subfamily protein a</fullName>
    </submittedName>
</protein>
<keyword evidence="2" id="KW-0963">Cytoplasm</keyword>
<dbReference type="Gene3D" id="1.10.287.1490">
    <property type="match status" value="2"/>
</dbReference>
<feature type="coiled-coil region" evidence="5">
    <location>
        <begin position="743"/>
        <end position="884"/>
    </location>
</feature>